<dbReference type="AlphaFoldDB" id="A0AAE0PGL2"/>
<keyword evidence="2" id="KW-1185">Reference proteome</keyword>
<dbReference type="PANTHER" id="PTHR33112:SF10">
    <property type="entry name" value="TOL"/>
    <property type="match status" value="1"/>
</dbReference>
<dbReference type="Proteomes" id="UP001281003">
    <property type="component" value="Unassembled WGS sequence"/>
</dbReference>
<evidence type="ECO:0000313" key="1">
    <source>
        <dbReference type="EMBL" id="KAK3399575.1"/>
    </source>
</evidence>
<organism evidence="1 2">
    <name type="scientific">Sordaria brevicollis</name>
    <dbReference type="NCBI Taxonomy" id="83679"/>
    <lineage>
        <taxon>Eukaryota</taxon>
        <taxon>Fungi</taxon>
        <taxon>Dikarya</taxon>
        <taxon>Ascomycota</taxon>
        <taxon>Pezizomycotina</taxon>
        <taxon>Sordariomycetes</taxon>
        <taxon>Sordariomycetidae</taxon>
        <taxon>Sordariales</taxon>
        <taxon>Sordariaceae</taxon>
        <taxon>Sordaria</taxon>
    </lineage>
</organism>
<name>A0AAE0PGL2_SORBR</name>
<protein>
    <submittedName>
        <fullName evidence="1">Uncharacterized protein</fullName>
    </submittedName>
</protein>
<accession>A0AAE0PGL2</accession>
<reference evidence="1" key="1">
    <citation type="journal article" date="2023" name="Mol. Phylogenet. Evol.">
        <title>Genome-scale phylogeny and comparative genomics of the fungal order Sordariales.</title>
        <authorList>
            <person name="Hensen N."/>
            <person name="Bonometti L."/>
            <person name="Westerberg I."/>
            <person name="Brannstrom I.O."/>
            <person name="Guillou S."/>
            <person name="Cros-Aarteil S."/>
            <person name="Calhoun S."/>
            <person name="Haridas S."/>
            <person name="Kuo A."/>
            <person name="Mondo S."/>
            <person name="Pangilinan J."/>
            <person name="Riley R."/>
            <person name="LaButti K."/>
            <person name="Andreopoulos B."/>
            <person name="Lipzen A."/>
            <person name="Chen C."/>
            <person name="Yan M."/>
            <person name="Daum C."/>
            <person name="Ng V."/>
            <person name="Clum A."/>
            <person name="Steindorff A."/>
            <person name="Ohm R.A."/>
            <person name="Martin F."/>
            <person name="Silar P."/>
            <person name="Natvig D.O."/>
            <person name="Lalanne C."/>
            <person name="Gautier V."/>
            <person name="Ament-Velasquez S.L."/>
            <person name="Kruys A."/>
            <person name="Hutchinson M.I."/>
            <person name="Powell A.J."/>
            <person name="Barry K."/>
            <person name="Miller A.N."/>
            <person name="Grigoriev I.V."/>
            <person name="Debuchy R."/>
            <person name="Gladieux P."/>
            <person name="Hiltunen Thoren M."/>
            <person name="Johannesson H."/>
        </authorList>
    </citation>
    <scope>NUCLEOTIDE SEQUENCE</scope>
    <source>
        <strain evidence="1">FGSC 1904</strain>
    </source>
</reference>
<evidence type="ECO:0000313" key="2">
    <source>
        <dbReference type="Proteomes" id="UP001281003"/>
    </source>
</evidence>
<dbReference type="PANTHER" id="PTHR33112">
    <property type="entry name" value="DOMAIN PROTEIN, PUTATIVE-RELATED"/>
    <property type="match status" value="1"/>
</dbReference>
<proteinExistence type="predicted"/>
<dbReference type="EMBL" id="JAUTDP010000004">
    <property type="protein sequence ID" value="KAK3399575.1"/>
    <property type="molecule type" value="Genomic_DNA"/>
</dbReference>
<comment type="caution">
    <text evidence="1">The sequence shown here is derived from an EMBL/GenBank/DDBJ whole genome shotgun (WGS) entry which is preliminary data.</text>
</comment>
<gene>
    <name evidence="1" type="ORF">B0T20DRAFT_406569</name>
</gene>
<sequence>MQEWCLSRRFVWANTALLYWKCRDTTESELGPYPLMDIPRFEVLVDNWHLLMKSFPRMQLTYESDRLVALRGIVAALKECFRRDVEYHFGVWLDGDEAPLLLLWEKTNHHKDLALEKCHQNIPSWSWASVPDDKVFSLSPMNTFWNLLHTWHYYDSEGFTAESNGTELHFRARVGLVRLLLDGNCNRYCEENSTTRYRRMSICIPTSDSNGADSQGVNGAVTVGVLTLDYTVDVQDFPTTSGIAHHVIPLVRRPDGYDIGSPDIILILRDDHDKCTSSDYMLVVEPVDRPDGSKAYRRVGVGVVKQEMSTDVEWSCWQKMVFQLEWEDIVLI</sequence>
<reference evidence="1" key="2">
    <citation type="submission" date="2023-07" db="EMBL/GenBank/DDBJ databases">
        <authorList>
            <consortium name="Lawrence Berkeley National Laboratory"/>
            <person name="Haridas S."/>
            <person name="Hensen N."/>
            <person name="Bonometti L."/>
            <person name="Westerberg I."/>
            <person name="Brannstrom I.O."/>
            <person name="Guillou S."/>
            <person name="Cros-Aarteil S."/>
            <person name="Calhoun S."/>
            <person name="Kuo A."/>
            <person name="Mondo S."/>
            <person name="Pangilinan J."/>
            <person name="Riley R."/>
            <person name="LaButti K."/>
            <person name="Andreopoulos B."/>
            <person name="Lipzen A."/>
            <person name="Chen C."/>
            <person name="Yanf M."/>
            <person name="Daum C."/>
            <person name="Ng V."/>
            <person name="Clum A."/>
            <person name="Steindorff A."/>
            <person name="Ohm R."/>
            <person name="Martin F."/>
            <person name="Silar P."/>
            <person name="Natvig D."/>
            <person name="Lalanne C."/>
            <person name="Gautier V."/>
            <person name="Ament-velasquez S.L."/>
            <person name="Kruys A."/>
            <person name="Hutchinson M.I."/>
            <person name="Powell A.J."/>
            <person name="Barry K."/>
            <person name="Miller A.N."/>
            <person name="Grigoriev I.V."/>
            <person name="Debuchy R."/>
            <person name="Gladieux P."/>
            <person name="Thoren M.H."/>
            <person name="Johannesson H."/>
        </authorList>
    </citation>
    <scope>NUCLEOTIDE SEQUENCE</scope>
    <source>
        <strain evidence="1">FGSC 1904</strain>
    </source>
</reference>